<keyword evidence="5 9" id="KW-0479">Metal-binding</keyword>
<dbReference type="FunFam" id="3.40.50.11840:FF:000002">
    <property type="entry name" value="2-(3-amino-3-carboxypropyl)histidine synthase subunit 2"/>
    <property type="match status" value="1"/>
</dbReference>
<reference evidence="10" key="1">
    <citation type="submission" date="2021-10" db="EMBL/GenBank/DDBJ databases">
        <title>Tropical sea cucumber genome reveals ecological adaptation and Cuvierian tubules defense mechanism.</title>
        <authorList>
            <person name="Chen T."/>
        </authorList>
    </citation>
    <scope>NUCLEOTIDE SEQUENCE</scope>
    <source>
        <strain evidence="10">Nanhai2018</strain>
        <tissue evidence="10">Muscle</tissue>
    </source>
</reference>
<dbReference type="PANTHER" id="PTHR10762">
    <property type="entry name" value="DIPHTHAMIDE BIOSYNTHESIS PROTEIN"/>
    <property type="match status" value="1"/>
</dbReference>
<dbReference type="InterPro" id="IPR016435">
    <property type="entry name" value="DPH1/DPH2"/>
</dbReference>
<evidence type="ECO:0000256" key="7">
    <source>
        <dbReference type="ARBA" id="ARBA00023014"/>
    </source>
</evidence>
<dbReference type="SFLD" id="SFLDS00032">
    <property type="entry name" value="Radical_SAM_3-amino-3-carboxyp"/>
    <property type="match status" value="1"/>
</dbReference>
<evidence type="ECO:0000256" key="3">
    <source>
        <dbReference type="ARBA" id="ARBA00006179"/>
    </source>
</evidence>
<dbReference type="GO" id="GO:0051536">
    <property type="term" value="F:iron-sulfur cluster binding"/>
    <property type="evidence" value="ECO:0007669"/>
    <property type="project" value="UniProtKB-KW"/>
</dbReference>
<dbReference type="EMBL" id="JAIZAY010000006">
    <property type="protein sequence ID" value="KAJ8040751.1"/>
    <property type="molecule type" value="Genomic_DNA"/>
</dbReference>
<name>A0A9Q1C8M9_HOLLE</name>
<comment type="cofactor">
    <cofactor evidence="1">
        <name>[4Fe-4S] cluster</name>
        <dbReference type="ChEBI" id="CHEBI:49883"/>
    </cofactor>
</comment>
<dbReference type="FunFam" id="3.40.50.11860:FF:000001">
    <property type="entry name" value="2-(3-amino-3-carboxypropyl)histidine synthase subunit 2"/>
    <property type="match status" value="1"/>
</dbReference>
<proteinExistence type="inferred from homology"/>
<dbReference type="OrthoDB" id="449241at2759"/>
<dbReference type="InterPro" id="IPR042263">
    <property type="entry name" value="DPH1/DPH2_1"/>
</dbReference>
<dbReference type="GO" id="GO:0017183">
    <property type="term" value="P:protein histidyl modification to diphthamide"/>
    <property type="evidence" value="ECO:0007669"/>
    <property type="project" value="InterPro"/>
</dbReference>
<dbReference type="Gene3D" id="3.40.50.11860">
    <property type="entry name" value="Diphthamide synthesis DPH1/DPH2 domain 3"/>
    <property type="match status" value="1"/>
</dbReference>
<sequence length="502" mass="56393">MEAFSNKAEEVIQRSVDVKEGEKCEDVHSYLEIDRCISFVTQNDFKRVALQFPDNLLWTAAQVVAFLSKSTSAKYFILGDTSYGSCCVDEVAANHAEVDCIIHFGRSCLSRTSRLPVLYVFGKQPVDVEDLVEAFKGFFPELSQPVLILYDVIYAHIKDELKERLSSLSDQVIVSMINISVSHPARGHKVTGDEINNAIDENHLKVPTEKTVSETEKPRTCEISGRYFTLPEDQSIDNCSCFYIGGESLTLKNLMMTLNKCPFYSYNPETKNSRRESLNVNRMLMKRYYLIERAKDADIVGILVGTLGVSKYLDILNHLKNVIKRAGKKHYTFAVGKLNVAKLANFMEVQVYVLVACQENTLIDSTEFYQPVVTPFEMEIACNQAREWTGEYVTDFSQLLPGAAKHIPMPDTLERETDVSLITGSLRSIRPWDDVGLEDNNRAVVKREEALALVEHKTAGESLSQRSWQGLQPDLGQTPVSDVIEGTRGIAASYTHEEGTPV</sequence>
<dbReference type="NCBIfam" id="TIGR00272">
    <property type="entry name" value="DPH2"/>
    <property type="match status" value="1"/>
</dbReference>
<evidence type="ECO:0000256" key="5">
    <source>
        <dbReference type="ARBA" id="ARBA00022723"/>
    </source>
</evidence>
<evidence type="ECO:0000256" key="1">
    <source>
        <dbReference type="ARBA" id="ARBA00001966"/>
    </source>
</evidence>
<dbReference type="Proteomes" id="UP001152320">
    <property type="component" value="Chromosome 6"/>
</dbReference>
<dbReference type="SFLD" id="SFLDF00408">
    <property type="entry name" value="Diphthamide_biosynthesis_famil"/>
    <property type="match status" value="1"/>
</dbReference>
<evidence type="ECO:0000313" key="10">
    <source>
        <dbReference type="EMBL" id="KAJ8040751.1"/>
    </source>
</evidence>
<keyword evidence="7 9" id="KW-0411">Iron-sulfur</keyword>
<comment type="caution">
    <text evidence="10">The sequence shown here is derived from an EMBL/GenBank/DDBJ whole genome shotgun (WGS) entry which is preliminary data.</text>
</comment>
<comment type="function">
    <text evidence="8 9">Required for the first step of diphthamide biosynthesis, a post-translational modification of histidine which occurs in elongation factor 2. DPH1 and DPH2 transfer a 3-amino-3-carboxypropyl (ACP) group from S-adenosyl-L-methionine (SAM) to a histidine residue, the reaction is assisted by a reduction system comprising DPH3 and a NADH-dependent reductase. Facilitates the reduction of the catalytic iron-sulfur cluster found in the DPH1 subunit.</text>
</comment>
<evidence type="ECO:0000313" key="11">
    <source>
        <dbReference type="Proteomes" id="UP001152320"/>
    </source>
</evidence>
<dbReference type="AlphaFoldDB" id="A0A9Q1C8M9"/>
<gene>
    <name evidence="10" type="ORF">HOLleu_15141</name>
</gene>
<accession>A0A9Q1C8M9</accession>
<dbReference type="PANTHER" id="PTHR10762:SF2">
    <property type="entry name" value="2-(3-AMINO-3-CARBOXYPROPYL)HISTIDINE SYNTHASE SUBUNIT 2"/>
    <property type="match status" value="1"/>
</dbReference>
<evidence type="ECO:0000256" key="6">
    <source>
        <dbReference type="ARBA" id="ARBA00023004"/>
    </source>
</evidence>
<dbReference type="Gene3D" id="3.40.50.11840">
    <property type="entry name" value="Diphthamide synthesis DPH1/DPH2 domain 1"/>
    <property type="match status" value="1"/>
</dbReference>
<comment type="similarity">
    <text evidence="3 9">Belongs to the DPH1/DPH2 family. DPH2 subfamily.</text>
</comment>
<dbReference type="SFLD" id="SFLDG01121">
    <property type="entry name" value="Diphthamide_biosynthesis"/>
    <property type="match status" value="1"/>
</dbReference>
<keyword evidence="11" id="KW-1185">Reference proteome</keyword>
<dbReference type="NCBIfam" id="TIGR00322">
    <property type="entry name" value="diphth2_R"/>
    <property type="match status" value="1"/>
</dbReference>
<evidence type="ECO:0000256" key="9">
    <source>
        <dbReference type="RuleBase" id="RU364133"/>
    </source>
</evidence>
<organism evidence="10 11">
    <name type="scientific">Holothuria leucospilota</name>
    <name type="common">Black long sea cucumber</name>
    <name type="synonym">Mertensiothuria leucospilota</name>
    <dbReference type="NCBI Taxonomy" id="206669"/>
    <lineage>
        <taxon>Eukaryota</taxon>
        <taxon>Metazoa</taxon>
        <taxon>Echinodermata</taxon>
        <taxon>Eleutherozoa</taxon>
        <taxon>Echinozoa</taxon>
        <taxon>Holothuroidea</taxon>
        <taxon>Aspidochirotacea</taxon>
        <taxon>Aspidochirotida</taxon>
        <taxon>Holothuriidae</taxon>
        <taxon>Holothuria</taxon>
    </lineage>
</organism>
<dbReference type="Pfam" id="PF01866">
    <property type="entry name" value="Diphthamide_syn"/>
    <property type="match status" value="1"/>
</dbReference>
<dbReference type="GO" id="GO:0090560">
    <property type="term" value="F:2-(3-amino-3-carboxypropyl)histidine synthase activity"/>
    <property type="evidence" value="ECO:0007669"/>
    <property type="project" value="InterPro"/>
</dbReference>
<evidence type="ECO:0000256" key="8">
    <source>
        <dbReference type="ARBA" id="ARBA00045159"/>
    </source>
</evidence>
<comment type="pathway">
    <text evidence="2 9">Protein modification; peptidyl-diphthamide biosynthesis.</text>
</comment>
<keyword evidence="6 9" id="KW-0408">Iron</keyword>
<evidence type="ECO:0000256" key="2">
    <source>
        <dbReference type="ARBA" id="ARBA00005156"/>
    </source>
</evidence>
<dbReference type="InterPro" id="IPR010014">
    <property type="entry name" value="DHP2"/>
</dbReference>
<dbReference type="GO" id="GO:0046872">
    <property type="term" value="F:metal ion binding"/>
    <property type="evidence" value="ECO:0007669"/>
    <property type="project" value="UniProtKB-KW"/>
</dbReference>
<dbReference type="InterPro" id="IPR042265">
    <property type="entry name" value="DPH1/DPH2_3"/>
</dbReference>
<evidence type="ECO:0000256" key="4">
    <source>
        <dbReference type="ARBA" id="ARBA00021914"/>
    </source>
</evidence>
<protein>
    <recommendedName>
        <fullName evidence="4 9">2-(3-amino-3-carboxypropyl)histidine synthase subunit 2</fullName>
    </recommendedName>
</protein>